<comment type="function">
    <text evidence="4">DNA polymerase III is a complex, multichain enzyme responsible for most of the replicative synthesis in bacteria. The epsilon subunit contain the editing function and is a proofreading 3'-5' exonuclease.</text>
</comment>
<evidence type="ECO:0000256" key="1">
    <source>
        <dbReference type="ARBA" id="ARBA00022722"/>
    </source>
</evidence>
<evidence type="ECO:0000256" key="3">
    <source>
        <dbReference type="ARBA" id="ARBA00022839"/>
    </source>
</evidence>
<dbReference type="SUPFAM" id="SSF53098">
    <property type="entry name" value="Ribonuclease H-like"/>
    <property type="match status" value="1"/>
</dbReference>
<evidence type="ECO:0000256" key="2">
    <source>
        <dbReference type="ARBA" id="ARBA00022801"/>
    </source>
</evidence>
<dbReference type="CDD" id="cd06127">
    <property type="entry name" value="DEDDh"/>
    <property type="match status" value="1"/>
</dbReference>
<proteinExistence type="predicted"/>
<comment type="caution">
    <text evidence="7">The sequence shown here is derived from an EMBL/GenBank/DDBJ whole genome shotgun (WGS) entry which is preliminary data.</text>
</comment>
<dbReference type="PANTHER" id="PTHR30231:SF4">
    <property type="entry name" value="PROTEIN NEN2"/>
    <property type="match status" value="1"/>
</dbReference>
<evidence type="ECO:0000313" key="7">
    <source>
        <dbReference type="EMBL" id="KAA2217370.1"/>
    </source>
</evidence>
<evidence type="ECO:0000256" key="4">
    <source>
        <dbReference type="ARBA" id="ARBA00025483"/>
    </source>
</evidence>
<reference evidence="7 8" key="1">
    <citation type="submission" date="2019-09" db="EMBL/GenBank/DDBJ databases">
        <authorList>
            <person name="Khan S.A."/>
            <person name="Jeon C.O."/>
            <person name="Chun B.H."/>
            <person name="Jeong S.E."/>
        </authorList>
    </citation>
    <scope>NUCLEOTIDE SEQUENCE [LARGE SCALE GENOMIC DNA]</scope>
    <source>
        <strain evidence="7 8">KCTC 42508</strain>
    </source>
</reference>
<accession>A0A5B2TUK9</accession>
<dbReference type="Gene3D" id="3.30.420.10">
    <property type="entry name" value="Ribonuclease H-like superfamily/Ribonuclease H"/>
    <property type="match status" value="1"/>
</dbReference>
<dbReference type="GO" id="GO:0005829">
    <property type="term" value="C:cytosol"/>
    <property type="evidence" value="ECO:0007669"/>
    <property type="project" value="TreeGrafter"/>
</dbReference>
<keyword evidence="2" id="KW-0378">Hydrolase</keyword>
<dbReference type="GO" id="GO:0006260">
    <property type="term" value="P:DNA replication"/>
    <property type="evidence" value="ECO:0007669"/>
    <property type="project" value="InterPro"/>
</dbReference>
<feature type="domain" description="Exonuclease" evidence="6">
    <location>
        <begin position="33"/>
        <end position="206"/>
    </location>
</feature>
<dbReference type="InterPro" id="IPR006054">
    <property type="entry name" value="DnaQ"/>
</dbReference>
<dbReference type="GO" id="GO:0003677">
    <property type="term" value="F:DNA binding"/>
    <property type="evidence" value="ECO:0007669"/>
    <property type="project" value="InterPro"/>
</dbReference>
<dbReference type="InterPro" id="IPR013520">
    <property type="entry name" value="Ribonucl_H"/>
</dbReference>
<dbReference type="GO" id="GO:0008408">
    <property type="term" value="F:3'-5' exonuclease activity"/>
    <property type="evidence" value="ECO:0007669"/>
    <property type="project" value="TreeGrafter"/>
</dbReference>
<evidence type="ECO:0000313" key="8">
    <source>
        <dbReference type="Proteomes" id="UP000323188"/>
    </source>
</evidence>
<dbReference type="Proteomes" id="UP000323188">
    <property type="component" value="Unassembled WGS sequence"/>
</dbReference>
<name>A0A5B2TUK9_9FLAO</name>
<organism evidence="7 8">
    <name type="scientific">Maribacter flavus</name>
    <dbReference type="NCBI Taxonomy" id="1658664"/>
    <lineage>
        <taxon>Bacteria</taxon>
        <taxon>Pseudomonadati</taxon>
        <taxon>Bacteroidota</taxon>
        <taxon>Flavobacteriia</taxon>
        <taxon>Flavobacteriales</taxon>
        <taxon>Flavobacteriaceae</taxon>
        <taxon>Maribacter</taxon>
    </lineage>
</organism>
<dbReference type="EMBL" id="VUOE01000002">
    <property type="protein sequence ID" value="KAA2217370.1"/>
    <property type="molecule type" value="Genomic_DNA"/>
</dbReference>
<protein>
    <submittedName>
        <fullName evidence="7">3'-5' exonuclease</fullName>
    </submittedName>
</protein>
<comment type="subunit">
    <text evidence="5">DNA polymerase III contains a core (composed of alpha, epsilon and theta chains) that associates with a tau subunit. This core dimerizes to form the POLIII' complex. PolIII' associates with the gamma complex (composed of gamma, delta, delta', psi and chi chains) and with the beta chain to form the complete DNA polymerase III complex.</text>
</comment>
<dbReference type="PANTHER" id="PTHR30231">
    <property type="entry name" value="DNA POLYMERASE III SUBUNIT EPSILON"/>
    <property type="match status" value="1"/>
</dbReference>
<dbReference type="FunFam" id="3.30.420.10:FF:000045">
    <property type="entry name" value="3'-5' exonuclease DinG"/>
    <property type="match status" value="1"/>
</dbReference>
<dbReference type="AlphaFoldDB" id="A0A5B2TUK9"/>
<keyword evidence="3 7" id="KW-0269">Exonuclease</keyword>
<dbReference type="Pfam" id="PF00929">
    <property type="entry name" value="RNase_T"/>
    <property type="match status" value="1"/>
</dbReference>
<keyword evidence="1" id="KW-0540">Nuclease</keyword>
<dbReference type="InterPro" id="IPR012337">
    <property type="entry name" value="RNaseH-like_sf"/>
</dbReference>
<dbReference type="RefSeq" id="WP_154919997.1">
    <property type="nucleotide sequence ID" value="NZ_VUOE01000002.1"/>
</dbReference>
<dbReference type="SMART" id="SM00479">
    <property type="entry name" value="EXOIII"/>
    <property type="match status" value="1"/>
</dbReference>
<sequence length="216" mass="24751">MGIFDRSSKYPDYWQAYVKSFKRPLEKDFNKLTFVVLDTETTGFDKTNDRILSIGALKIQGNRINVDDILDVYISQETFNKESVPIHGILRNGQQDCISEKAAMKKFLGYVENHFIVAHHAGFDIGMINSALKRLGLPKLKNTHLDTGVLYKKTLLKSYLVQPKEHYSLDDLAEKFLISKKDRHTALGDAYITALAFLKILVKIKEKKELSLRNLK</sequence>
<dbReference type="NCBIfam" id="TIGR00573">
    <property type="entry name" value="dnaq"/>
    <property type="match status" value="1"/>
</dbReference>
<gene>
    <name evidence="7" type="ORF">F0361_15590</name>
</gene>
<evidence type="ECO:0000259" key="6">
    <source>
        <dbReference type="SMART" id="SM00479"/>
    </source>
</evidence>
<evidence type="ECO:0000256" key="5">
    <source>
        <dbReference type="ARBA" id="ARBA00026073"/>
    </source>
</evidence>
<dbReference type="GO" id="GO:0003887">
    <property type="term" value="F:DNA-directed DNA polymerase activity"/>
    <property type="evidence" value="ECO:0007669"/>
    <property type="project" value="InterPro"/>
</dbReference>
<dbReference type="InterPro" id="IPR036397">
    <property type="entry name" value="RNaseH_sf"/>
</dbReference>